<dbReference type="SUPFAM" id="SSF55073">
    <property type="entry name" value="Nucleotide cyclase"/>
    <property type="match status" value="1"/>
</dbReference>
<dbReference type="AlphaFoldDB" id="A0A1T4N6T7"/>
<dbReference type="EMBL" id="FUXC01000005">
    <property type="protein sequence ID" value="SJZ75009.1"/>
    <property type="molecule type" value="Genomic_DNA"/>
</dbReference>
<keyword evidence="4" id="KW-1185">Reference proteome</keyword>
<dbReference type="SMART" id="SM00267">
    <property type="entry name" value="GGDEF"/>
    <property type="match status" value="1"/>
</dbReference>
<dbReference type="PROSITE" id="PS50883">
    <property type="entry name" value="EAL"/>
    <property type="match status" value="1"/>
</dbReference>
<dbReference type="GO" id="GO:0071111">
    <property type="term" value="F:cyclic-guanylate-specific phosphodiesterase activity"/>
    <property type="evidence" value="ECO:0007669"/>
    <property type="project" value="InterPro"/>
</dbReference>
<dbReference type="SMART" id="SM00052">
    <property type="entry name" value="EAL"/>
    <property type="match status" value="1"/>
</dbReference>
<dbReference type="CDD" id="cd01948">
    <property type="entry name" value="EAL"/>
    <property type="match status" value="1"/>
</dbReference>
<dbReference type="SUPFAM" id="SSF141868">
    <property type="entry name" value="EAL domain-like"/>
    <property type="match status" value="1"/>
</dbReference>
<proteinExistence type="predicted"/>
<dbReference type="Proteomes" id="UP000190395">
    <property type="component" value="Unassembled WGS sequence"/>
</dbReference>
<evidence type="ECO:0000259" key="1">
    <source>
        <dbReference type="PROSITE" id="PS50883"/>
    </source>
</evidence>
<dbReference type="Gene3D" id="3.20.20.450">
    <property type="entry name" value="EAL domain"/>
    <property type="match status" value="1"/>
</dbReference>
<dbReference type="NCBIfam" id="TIGR00254">
    <property type="entry name" value="GGDEF"/>
    <property type="match status" value="1"/>
</dbReference>
<gene>
    <name evidence="3" type="ORF">SAMN02745152_01140</name>
</gene>
<evidence type="ECO:0000313" key="4">
    <source>
        <dbReference type="Proteomes" id="UP000190395"/>
    </source>
</evidence>
<dbReference type="RefSeq" id="WP_078930888.1">
    <property type="nucleotide sequence ID" value="NZ_CAMEQG010000020.1"/>
</dbReference>
<dbReference type="PROSITE" id="PS50887">
    <property type="entry name" value="GGDEF"/>
    <property type="match status" value="1"/>
</dbReference>
<organism evidence="3 4">
    <name type="scientific">Treponema berlinense</name>
    <dbReference type="NCBI Taxonomy" id="225004"/>
    <lineage>
        <taxon>Bacteria</taxon>
        <taxon>Pseudomonadati</taxon>
        <taxon>Spirochaetota</taxon>
        <taxon>Spirochaetia</taxon>
        <taxon>Spirochaetales</taxon>
        <taxon>Treponemataceae</taxon>
        <taxon>Treponema</taxon>
    </lineage>
</organism>
<sequence length="574" mass="65591">MLVKNFKDISFSSFEALVDILSDCTDSFLVLLDVENNSVFISEQAGAIFDLPGKKFHHATDILLRLVAKEDQSLFSNELDDVISGKKDNFNLNYRALTKSHNSTWVNLRGKIVCFGEEKKSILVGRIEIIDDIIQLDDVSKLPTEVQLRKDFDKVYKQKEKLSGFIMKIDVDKMGEINERHGTRVGDFILSMISDSVKRSIKNFGVAYKINSDEFICMNLKGATAVDASLFYQNLKRSLAEAEQRIDYEEVFTVSAGAVAFFKDSVQLDDLLKKANFTVSVAKEKGGNNLSMFNATDYSKHQRDLKLQEKLRLAIKNNYEGFQIFYQPVVDAKNIYLDSDKTITNVIGAEGLMRYSCPEFGVVSPEEFIPILEKTGLIIPVSRWLFKTGFKQCWEWNKVQKDFHLSLNLSYIQVKKSDILTDVQMALMNSGVKPENITLELTESGYMDDIHELETLVHSFNKLGLKVDIDDFGTGYSNLRYLQYLNAYTLKLDYSFVHKATGGDQGDSYVIKHITQMAHELNLKVCMEGIEVAEDIDKLKVYDPDKFQGFYFGRPCTADQFREKYIRSDVRFDR</sequence>
<protein>
    <submittedName>
        <fullName evidence="3">Diguanylate cyclase (GGDEF) domain-containing protein</fullName>
    </submittedName>
</protein>
<evidence type="ECO:0000259" key="2">
    <source>
        <dbReference type="PROSITE" id="PS50887"/>
    </source>
</evidence>
<dbReference type="OrthoDB" id="366324at2"/>
<dbReference type="InterPro" id="IPR050706">
    <property type="entry name" value="Cyclic-di-GMP_PDE-like"/>
</dbReference>
<dbReference type="STRING" id="225004.SAMN02745152_01140"/>
<dbReference type="PANTHER" id="PTHR33121:SF70">
    <property type="entry name" value="SIGNALING PROTEIN YKOW"/>
    <property type="match status" value="1"/>
</dbReference>
<feature type="domain" description="EAL" evidence="1">
    <location>
        <begin position="304"/>
        <end position="569"/>
    </location>
</feature>
<dbReference type="PANTHER" id="PTHR33121">
    <property type="entry name" value="CYCLIC DI-GMP PHOSPHODIESTERASE PDEF"/>
    <property type="match status" value="1"/>
</dbReference>
<dbReference type="InterPro" id="IPR001633">
    <property type="entry name" value="EAL_dom"/>
</dbReference>
<dbReference type="GeneID" id="303367387"/>
<dbReference type="InterPro" id="IPR000160">
    <property type="entry name" value="GGDEF_dom"/>
</dbReference>
<name>A0A1T4N6T7_9SPIR</name>
<dbReference type="Gene3D" id="3.30.450.20">
    <property type="entry name" value="PAS domain"/>
    <property type="match status" value="1"/>
</dbReference>
<reference evidence="3 4" key="1">
    <citation type="submission" date="2017-02" db="EMBL/GenBank/DDBJ databases">
        <authorList>
            <person name="Peterson S.W."/>
        </authorList>
    </citation>
    <scope>NUCLEOTIDE SEQUENCE [LARGE SCALE GENOMIC DNA]</scope>
    <source>
        <strain evidence="3 4">ATCC BAA-909</strain>
    </source>
</reference>
<dbReference type="Pfam" id="PF00990">
    <property type="entry name" value="GGDEF"/>
    <property type="match status" value="1"/>
</dbReference>
<evidence type="ECO:0000313" key="3">
    <source>
        <dbReference type="EMBL" id="SJZ75009.1"/>
    </source>
</evidence>
<dbReference type="InterPro" id="IPR043128">
    <property type="entry name" value="Rev_trsase/Diguanyl_cyclase"/>
</dbReference>
<accession>A0A1T4N6T7</accession>
<dbReference type="Gene3D" id="3.30.70.270">
    <property type="match status" value="1"/>
</dbReference>
<dbReference type="InterPro" id="IPR035919">
    <property type="entry name" value="EAL_sf"/>
</dbReference>
<feature type="domain" description="GGDEF" evidence="2">
    <location>
        <begin position="162"/>
        <end position="295"/>
    </location>
</feature>
<dbReference type="InterPro" id="IPR029787">
    <property type="entry name" value="Nucleotide_cyclase"/>
</dbReference>
<dbReference type="Pfam" id="PF00563">
    <property type="entry name" value="EAL"/>
    <property type="match status" value="1"/>
</dbReference>